<feature type="compositionally biased region" description="Low complexity" evidence="1">
    <location>
        <begin position="75"/>
        <end position="85"/>
    </location>
</feature>
<feature type="domain" description="SPOR" evidence="3">
    <location>
        <begin position="480"/>
        <end position="563"/>
    </location>
</feature>
<gene>
    <name evidence="4" type="ORF">FHS81_000483</name>
</gene>
<name>A0A7W6EEV2_9HYPH</name>
<feature type="compositionally biased region" description="Low complexity" evidence="1">
    <location>
        <begin position="47"/>
        <end position="56"/>
    </location>
</feature>
<feature type="compositionally biased region" description="Basic and acidic residues" evidence="1">
    <location>
        <begin position="1"/>
        <end position="11"/>
    </location>
</feature>
<feature type="region of interest" description="Disordered" evidence="1">
    <location>
        <begin position="374"/>
        <end position="440"/>
    </location>
</feature>
<evidence type="ECO:0000259" key="3">
    <source>
        <dbReference type="PROSITE" id="PS51724"/>
    </source>
</evidence>
<dbReference type="GO" id="GO:0042834">
    <property type="term" value="F:peptidoglycan binding"/>
    <property type="evidence" value="ECO:0007669"/>
    <property type="project" value="InterPro"/>
</dbReference>
<evidence type="ECO:0000256" key="1">
    <source>
        <dbReference type="SAM" id="MobiDB-lite"/>
    </source>
</evidence>
<feature type="compositionally biased region" description="Low complexity" evidence="1">
    <location>
        <begin position="392"/>
        <end position="440"/>
    </location>
</feature>
<feature type="transmembrane region" description="Helical" evidence="2">
    <location>
        <begin position="231"/>
        <end position="250"/>
    </location>
</feature>
<evidence type="ECO:0000313" key="5">
    <source>
        <dbReference type="Proteomes" id="UP000537592"/>
    </source>
</evidence>
<dbReference type="SUPFAM" id="SSF110997">
    <property type="entry name" value="Sporulation related repeat"/>
    <property type="match status" value="1"/>
</dbReference>
<keyword evidence="2" id="KW-0812">Transmembrane</keyword>
<dbReference type="Gene3D" id="3.30.70.1070">
    <property type="entry name" value="Sporulation related repeat"/>
    <property type="match status" value="1"/>
</dbReference>
<feature type="compositionally biased region" description="Polar residues" evidence="1">
    <location>
        <begin position="13"/>
        <end position="22"/>
    </location>
</feature>
<feature type="region of interest" description="Disordered" evidence="1">
    <location>
        <begin position="1"/>
        <end position="128"/>
    </location>
</feature>
<sequence>MRDRDDLEEQRWQPASSGSTLGNDPLAELARIVGQGAAVPPAGQDTAAPRGGAPAGQQDWMNEIERAFGHGAPGRGQPQGAQPPASTQYPAQDVAQGVPEWLRSPAVPQGAQQAEAQPQYSEEALQEFSRSLDEASLGPQADYYAQDPYRLAAAGSAGFAASADAHAPAHPGYGSQAGYDPQVAGGAAQDAGYQGGGYDAYGYAGDGYAADGGYAEDEAPYDDRPARRRKVIIAAAALGVGALVVAGLFLSGGGETVNGEPPVFSADSEPVKVEPETPGGAEVPNTNRAIYEHTNQAPTGEGAVVVDDREQPVDINQMIAQQNAAAEARAIQDRAAGVQTETTTAPNVDAADVVLPEAPEPTSPAIAALGEPRRVRTVSVRPDGSILPSNGAPQAPVAPTAPTIEQLASGTTPSVSSPATTPVDEPQAPAVTPNVAPVPRPAAVNRPATRAPMQLGPMALTPSSGAQVAQAPAAPQAAAPAASGAFTVQLAAPGSENEARTLFANLQRRYGDLAGYSPNIIRAESGGRTIYRLRVGAFPSRDAATALCVRIQAAGGQCFVARN</sequence>
<dbReference type="InterPro" id="IPR007730">
    <property type="entry name" value="SPOR-like_dom"/>
</dbReference>
<feature type="compositionally biased region" description="Low complexity" evidence="1">
    <location>
        <begin position="105"/>
        <end position="119"/>
    </location>
</feature>
<dbReference type="GO" id="GO:0051301">
    <property type="term" value="P:cell division"/>
    <property type="evidence" value="ECO:0007669"/>
    <property type="project" value="UniProtKB-KW"/>
</dbReference>
<dbReference type="PROSITE" id="PS51724">
    <property type="entry name" value="SPOR"/>
    <property type="match status" value="1"/>
</dbReference>
<keyword evidence="4" id="KW-0132">Cell division</keyword>
<keyword evidence="2" id="KW-0472">Membrane</keyword>
<organism evidence="4 5">
    <name type="scientific">Pseudochelatococcus contaminans</name>
    <dbReference type="NCBI Taxonomy" id="1538103"/>
    <lineage>
        <taxon>Bacteria</taxon>
        <taxon>Pseudomonadati</taxon>
        <taxon>Pseudomonadota</taxon>
        <taxon>Alphaproteobacteria</taxon>
        <taxon>Hyphomicrobiales</taxon>
        <taxon>Chelatococcaceae</taxon>
        <taxon>Pseudochelatococcus</taxon>
    </lineage>
</organism>
<evidence type="ECO:0000256" key="2">
    <source>
        <dbReference type="SAM" id="Phobius"/>
    </source>
</evidence>
<keyword evidence="4" id="KW-0131">Cell cycle</keyword>
<reference evidence="4 5" key="1">
    <citation type="submission" date="2020-08" db="EMBL/GenBank/DDBJ databases">
        <title>Genomic Encyclopedia of Type Strains, Phase IV (KMG-IV): sequencing the most valuable type-strain genomes for metagenomic binning, comparative biology and taxonomic classification.</title>
        <authorList>
            <person name="Goeker M."/>
        </authorList>
    </citation>
    <scope>NUCLEOTIDE SEQUENCE [LARGE SCALE GENOMIC DNA]</scope>
    <source>
        <strain evidence="4 5">DSM 28760</strain>
    </source>
</reference>
<comment type="caution">
    <text evidence="4">The sequence shown here is derived from an EMBL/GenBank/DDBJ whole genome shotgun (WGS) entry which is preliminary data.</text>
</comment>
<dbReference type="EMBL" id="JACICC010000001">
    <property type="protein sequence ID" value="MBB3808429.1"/>
    <property type="molecule type" value="Genomic_DNA"/>
</dbReference>
<proteinExistence type="predicted"/>
<evidence type="ECO:0000313" key="4">
    <source>
        <dbReference type="EMBL" id="MBB3808429.1"/>
    </source>
</evidence>
<keyword evidence="5" id="KW-1185">Reference proteome</keyword>
<keyword evidence="2" id="KW-1133">Transmembrane helix</keyword>
<dbReference type="AlphaFoldDB" id="A0A7W6EEV2"/>
<dbReference type="InterPro" id="IPR036680">
    <property type="entry name" value="SPOR-like_sf"/>
</dbReference>
<accession>A0A7W6EEV2</accession>
<dbReference type="Proteomes" id="UP000537592">
    <property type="component" value="Unassembled WGS sequence"/>
</dbReference>
<dbReference type="Pfam" id="PF05036">
    <property type="entry name" value="SPOR"/>
    <property type="match status" value="1"/>
</dbReference>
<protein>
    <submittedName>
        <fullName evidence="4">Cell division septation protein DedD</fullName>
    </submittedName>
</protein>